<dbReference type="PANTHER" id="PTHR30269:SF37">
    <property type="entry name" value="MEMBRANE TRANSPORTER PROTEIN"/>
    <property type="match status" value="1"/>
</dbReference>
<feature type="transmembrane region" description="Helical" evidence="8">
    <location>
        <begin position="45"/>
        <end position="65"/>
    </location>
</feature>
<reference evidence="9" key="1">
    <citation type="submission" date="2023-08" db="EMBL/GenBank/DDBJ databases">
        <title>Functional and genomic diversity of the sorghum phyllosphere microbiome.</title>
        <authorList>
            <person name="Shade A."/>
        </authorList>
    </citation>
    <scope>NUCLEOTIDE SEQUENCE</scope>
    <source>
        <strain evidence="9">SORGH_AS_0201</strain>
    </source>
</reference>
<feature type="transmembrane region" description="Helical" evidence="8">
    <location>
        <begin position="197"/>
        <end position="218"/>
    </location>
</feature>
<dbReference type="PANTHER" id="PTHR30269">
    <property type="entry name" value="TRANSMEMBRANE PROTEIN YFCA"/>
    <property type="match status" value="1"/>
</dbReference>
<evidence type="ECO:0000256" key="3">
    <source>
        <dbReference type="ARBA" id="ARBA00022448"/>
    </source>
</evidence>
<evidence type="ECO:0000256" key="5">
    <source>
        <dbReference type="ARBA" id="ARBA00022692"/>
    </source>
</evidence>
<feature type="transmembrane region" description="Helical" evidence="8">
    <location>
        <begin position="224"/>
        <end position="243"/>
    </location>
</feature>
<dbReference type="InterPro" id="IPR002781">
    <property type="entry name" value="TM_pro_TauE-like"/>
</dbReference>
<dbReference type="AlphaFoldDB" id="A0AAJ2BJT1"/>
<protein>
    <recommendedName>
        <fullName evidence="8">Probable membrane transporter protein</fullName>
    </recommendedName>
</protein>
<keyword evidence="6 8" id="KW-1133">Transmembrane helix</keyword>
<sequence>MTIEQPVLLSNLCILFAAVVRGLTGFGFAAIAVVGLVLLMPLQEAVPLILCLEIVSSALLIGSAWHHADQRLLRRLLLAAFCGVPVGLLLLTASDPQWLTFSVYLLVGGLALLGVMRVRLPVRCGPIGLGLVGSISGALIAAFSIGGPLLVAYLSQLRLSPTALRATLILFFCAVDVAALTGLAAHGALGWHITGQAVGLLPALGLGLLLGQVLFRYLSPTSAALATQWVLLTLSTLGLLGWWQH</sequence>
<feature type="transmembrane region" description="Helical" evidence="8">
    <location>
        <begin position="128"/>
        <end position="154"/>
    </location>
</feature>
<dbReference type="GO" id="GO:0005886">
    <property type="term" value="C:plasma membrane"/>
    <property type="evidence" value="ECO:0007669"/>
    <property type="project" value="UniProtKB-SubCell"/>
</dbReference>
<proteinExistence type="inferred from homology"/>
<gene>
    <name evidence="9" type="ORF">QE440_001436</name>
</gene>
<evidence type="ECO:0000256" key="4">
    <source>
        <dbReference type="ARBA" id="ARBA00022475"/>
    </source>
</evidence>
<evidence type="ECO:0000256" key="7">
    <source>
        <dbReference type="ARBA" id="ARBA00023136"/>
    </source>
</evidence>
<dbReference type="Pfam" id="PF01925">
    <property type="entry name" value="TauE"/>
    <property type="match status" value="1"/>
</dbReference>
<dbReference type="Proteomes" id="UP001268036">
    <property type="component" value="Unassembled WGS sequence"/>
</dbReference>
<evidence type="ECO:0000313" key="10">
    <source>
        <dbReference type="Proteomes" id="UP001268036"/>
    </source>
</evidence>
<comment type="caution">
    <text evidence="9">The sequence shown here is derived from an EMBL/GenBank/DDBJ whole genome shotgun (WGS) entry which is preliminary data.</text>
</comment>
<dbReference type="RefSeq" id="WP_309756867.1">
    <property type="nucleotide sequence ID" value="NZ_JAVJAF010000001.1"/>
</dbReference>
<evidence type="ECO:0000256" key="2">
    <source>
        <dbReference type="ARBA" id="ARBA00009142"/>
    </source>
</evidence>
<feature type="transmembrane region" description="Helical" evidence="8">
    <location>
        <begin position="166"/>
        <end position="185"/>
    </location>
</feature>
<accession>A0AAJ2BJT1</accession>
<feature type="transmembrane region" description="Helical" evidence="8">
    <location>
        <begin position="98"/>
        <end position="116"/>
    </location>
</feature>
<evidence type="ECO:0000313" key="9">
    <source>
        <dbReference type="EMBL" id="MDR6233695.1"/>
    </source>
</evidence>
<name>A0AAJ2BJT1_9PSED</name>
<keyword evidence="5 8" id="KW-0812">Transmembrane</keyword>
<evidence type="ECO:0000256" key="1">
    <source>
        <dbReference type="ARBA" id="ARBA00004651"/>
    </source>
</evidence>
<feature type="transmembrane region" description="Helical" evidence="8">
    <location>
        <begin position="12"/>
        <end position="39"/>
    </location>
</feature>
<keyword evidence="3" id="KW-0813">Transport</keyword>
<feature type="transmembrane region" description="Helical" evidence="8">
    <location>
        <begin position="72"/>
        <end position="92"/>
    </location>
</feature>
<comment type="subcellular location">
    <subcellularLocation>
        <location evidence="1 8">Cell membrane</location>
        <topology evidence="1 8">Multi-pass membrane protein</topology>
    </subcellularLocation>
</comment>
<dbReference type="EMBL" id="JAVJAF010000001">
    <property type="protein sequence ID" value="MDR6233695.1"/>
    <property type="molecule type" value="Genomic_DNA"/>
</dbReference>
<dbReference type="InterPro" id="IPR052017">
    <property type="entry name" value="TSUP"/>
</dbReference>
<evidence type="ECO:0000256" key="6">
    <source>
        <dbReference type="ARBA" id="ARBA00022989"/>
    </source>
</evidence>
<keyword evidence="7 8" id="KW-0472">Membrane</keyword>
<organism evidence="9 10">
    <name type="scientific">Pseudomonas oryzihabitans</name>
    <dbReference type="NCBI Taxonomy" id="47885"/>
    <lineage>
        <taxon>Bacteria</taxon>
        <taxon>Pseudomonadati</taxon>
        <taxon>Pseudomonadota</taxon>
        <taxon>Gammaproteobacteria</taxon>
        <taxon>Pseudomonadales</taxon>
        <taxon>Pseudomonadaceae</taxon>
        <taxon>Pseudomonas</taxon>
    </lineage>
</organism>
<evidence type="ECO:0000256" key="8">
    <source>
        <dbReference type="RuleBase" id="RU363041"/>
    </source>
</evidence>
<comment type="similarity">
    <text evidence="2 8">Belongs to the 4-toluene sulfonate uptake permease (TSUP) (TC 2.A.102) family.</text>
</comment>
<keyword evidence="4 8" id="KW-1003">Cell membrane</keyword>